<feature type="domain" description="Transposase IS701-like DDE" evidence="2">
    <location>
        <begin position="3"/>
        <end position="69"/>
    </location>
</feature>
<evidence type="ECO:0000313" key="4">
    <source>
        <dbReference type="Proteomes" id="UP000646749"/>
    </source>
</evidence>
<name>A0ABQ4E7S9_9ACTN</name>
<keyword evidence="4" id="KW-1185">Reference proteome</keyword>
<evidence type="ECO:0000259" key="2">
    <source>
        <dbReference type="Pfam" id="PF13546"/>
    </source>
</evidence>
<feature type="region of interest" description="Disordered" evidence="1">
    <location>
        <begin position="28"/>
        <end position="77"/>
    </location>
</feature>
<evidence type="ECO:0000256" key="1">
    <source>
        <dbReference type="SAM" id="MobiDB-lite"/>
    </source>
</evidence>
<comment type="caution">
    <text evidence="3">The sequence shown here is derived from an EMBL/GenBank/DDBJ whole genome shotgun (WGS) entry which is preliminary data.</text>
</comment>
<accession>A0ABQ4E7S9</accession>
<reference evidence="3 4" key="1">
    <citation type="submission" date="2021-01" db="EMBL/GenBank/DDBJ databases">
        <title>Whole genome shotgun sequence of Plantactinospora endophytica NBRC 110450.</title>
        <authorList>
            <person name="Komaki H."/>
            <person name="Tamura T."/>
        </authorList>
    </citation>
    <scope>NUCLEOTIDE SEQUENCE [LARGE SCALE GENOMIC DNA]</scope>
    <source>
        <strain evidence="3 4">NBRC 110450</strain>
    </source>
</reference>
<gene>
    <name evidence="3" type="ORF">Pen02_56610</name>
</gene>
<proteinExistence type="predicted"/>
<feature type="compositionally biased region" description="Basic and acidic residues" evidence="1">
    <location>
        <begin position="40"/>
        <end position="51"/>
    </location>
</feature>
<organism evidence="3 4">
    <name type="scientific">Plantactinospora endophytica</name>
    <dbReference type="NCBI Taxonomy" id="673535"/>
    <lineage>
        <taxon>Bacteria</taxon>
        <taxon>Bacillati</taxon>
        <taxon>Actinomycetota</taxon>
        <taxon>Actinomycetes</taxon>
        <taxon>Micromonosporales</taxon>
        <taxon>Micromonosporaceae</taxon>
        <taxon>Plantactinospora</taxon>
    </lineage>
</organism>
<evidence type="ECO:0000313" key="3">
    <source>
        <dbReference type="EMBL" id="GIG90725.1"/>
    </source>
</evidence>
<protein>
    <recommendedName>
        <fullName evidence="2">Transposase IS701-like DDE domain-containing protein</fullName>
    </recommendedName>
</protein>
<dbReference type="Proteomes" id="UP000646749">
    <property type="component" value="Unassembled WGS sequence"/>
</dbReference>
<dbReference type="Pfam" id="PF13546">
    <property type="entry name" value="DDE_5"/>
    <property type="match status" value="1"/>
</dbReference>
<sequence length="77" mass="8657">MHRLAYVMADLPVVLLGRIRSDRVLRLPKSPRPAAATGRPPEHGPEFRLDDPDTWPPPQHHAIADRVRTGVPSHGDW</sequence>
<dbReference type="InterPro" id="IPR038721">
    <property type="entry name" value="IS701-like_DDE_dom"/>
</dbReference>
<dbReference type="EMBL" id="BONW01000028">
    <property type="protein sequence ID" value="GIG90725.1"/>
    <property type="molecule type" value="Genomic_DNA"/>
</dbReference>